<evidence type="ECO:0000256" key="2">
    <source>
        <dbReference type="ARBA" id="ARBA00022475"/>
    </source>
</evidence>
<dbReference type="GeneID" id="106819459"/>
<feature type="transmembrane region" description="Helical" evidence="10">
    <location>
        <begin position="44"/>
        <end position="63"/>
    </location>
</feature>
<keyword evidence="6 10" id="KW-0472">Membrane</keyword>
<reference evidence="13" key="1">
    <citation type="submission" date="2025-08" db="UniProtKB">
        <authorList>
            <consortium name="RefSeq"/>
        </authorList>
    </citation>
    <scope>IDENTIFICATION</scope>
</reference>
<dbReference type="SUPFAM" id="SSF81321">
    <property type="entry name" value="Family A G protein-coupled receptor-like"/>
    <property type="match status" value="1"/>
</dbReference>
<dbReference type="InterPro" id="IPR017452">
    <property type="entry name" value="GPCR_Rhodpsn_7TM"/>
</dbReference>
<keyword evidence="5 9" id="KW-0297">G-protein coupled receptor</keyword>
<dbReference type="InterPro" id="IPR050569">
    <property type="entry name" value="TAAR"/>
</dbReference>
<dbReference type="PANTHER" id="PTHR24249">
    <property type="entry name" value="HISTAMINE RECEPTOR-RELATED G-PROTEIN COUPLED RECEPTOR"/>
    <property type="match status" value="1"/>
</dbReference>
<sequence>MWPAHKLIANLAVTDFFMGVQGTFVSPTTFLIEFPPKIICLGHFSLVTLWALSSTNSLIAINVDRYIAISRPLHYYQIVTPRVILVMVVLAWSFAFFASVMTLIGNRWQPDQPCMYDTVTSRTSLICSSLVIGTCGVAIISIYAYMMIIARHHQQQIHQEPCNSGLQEAGATGKSFSVELAKHLKLAKTFGIVVGAFFVCWAPYFILMLLSVADVYHDTVGVARGLGYLLAYSNSCMNFFIYASKSSQFRAAFRAMLPSRGR</sequence>
<dbReference type="RefSeq" id="XP_014679575.1">
    <property type="nucleotide sequence ID" value="XM_014824089.1"/>
</dbReference>
<evidence type="ECO:0000256" key="1">
    <source>
        <dbReference type="ARBA" id="ARBA00004651"/>
    </source>
</evidence>
<comment type="similarity">
    <text evidence="9">Belongs to the G-protein coupled receptor 1 family.</text>
</comment>
<feature type="transmembrane region" description="Helical" evidence="10">
    <location>
        <begin position="190"/>
        <end position="213"/>
    </location>
</feature>
<dbReference type="InterPro" id="IPR000276">
    <property type="entry name" value="GPCR_Rhodpsn"/>
</dbReference>
<keyword evidence="4 10" id="KW-1133">Transmembrane helix</keyword>
<evidence type="ECO:0000256" key="4">
    <source>
        <dbReference type="ARBA" id="ARBA00022989"/>
    </source>
</evidence>
<feature type="domain" description="G-protein coupled receptors family 1 profile" evidence="11">
    <location>
        <begin position="1"/>
        <end position="242"/>
    </location>
</feature>
<feature type="transmembrane region" description="Helical" evidence="10">
    <location>
        <begin position="7"/>
        <end position="32"/>
    </location>
</feature>
<evidence type="ECO:0000256" key="7">
    <source>
        <dbReference type="ARBA" id="ARBA00023170"/>
    </source>
</evidence>
<dbReference type="PANTHER" id="PTHR24249:SF372">
    <property type="entry name" value="G-PROTEIN COUPLED RECEPTORS FAMILY 1 PROFILE DOMAIN-CONTAINING PROTEIN"/>
    <property type="match status" value="1"/>
</dbReference>
<gene>
    <name evidence="13" type="primary">LOC106819459</name>
</gene>
<dbReference type="SMART" id="SM01381">
    <property type="entry name" value="7TM_GPCR_Srsx"/>
    <property type="match status" value="1"/>
</dbReference>
<dbReference type="Gene3D" id="1.20.1070.10">
    <property type="entry name" value="Rhodopsin 7-helix transmembrane proteins"/>
    <property type="match status" value="1"/>
</dbReference>
<keyword evidence="2" id="KW-1003">Cell membrane</keyword>
<evidence type="ECO:0000313" key="13">
    <source>
        <dbReference type="RefSeq" id="XP_014679575.1"/>
    </source>
</evidence>
<feature type="transmembrane region" description="Helical" evidence="10">
    <location>
        <begin position="83"/>
        <end position="103"/>
    </location>
</feature>
<accession>A0ABM1F554</accession>
<dbReference type="PROSITE" id="PS00237">
    <property type="entry name" value="G_PROTEIN_RECEP_F1_1"/>
    <property type="match status" value="1"/>
</dbReference>
<keyword evidence="12" id="KW-1185">Reference proteome</keyword>
<evidence type="ECO:0000256" key="5">
    <source>
        <dbReference type="ARBA" id="ARBA00023040"/>
    </source>
</evidence>
<protein>
    <submittedName>
        <fullName evidence="13">Beta-4C adrenergic receptor-like</fullName>
    </submittedName>
</protein>
<evidence type="ECO:0000256" key="10">
    <source>
        <dbReference type="SAM" id="Phobius"/>
    </source>
</evidence>
<keyword evidence="3 9" id="KW-0812">Transmembrane</keyword>
<dbReference type="PRINTS" id="PR00237">
    <property type="entry name" value="GPCRRHODOPSN"/>
</dbReference>
<dbReference type="PROSITE" id="PS50262">
    <property type="entry name" value="G_PROTEIN_RECEP_F1_2"/>
    <property type="match status" value="1"/>
</dbReference>
<keyword evidence="7 9" id="KW-0675">Receptor</keyword>
<evidence type="ECO:0000256" key="9">
    <source>
        <dbReference type="RuleBase" id="RU000688"/>
    </source>
</evidence>
<evidence type="ECO:0000256" key="3">
    <source>
        <dbReference type="ARBA" id="ARBA00022692"/>
    </source>
</evidence>
<proteinExistence type="inferred from homology"/>
<evidence type="ECO:0000256" key="6">
    <source>
        <dbReference type="ARBA" id="ARBA00023136"/>
    </source>
</evidence>
<evidence type="ECO:0000259" key="11">
    <source>
        <dbReference type="PROSITE" id="PS50262"/>
    </source>
</evidence>
<keyword evidence="8 9" id="KW-0807">Transducer</keyword>
<dbReference type="Pfam" id="PF00001">
    <property type="entry name" value="7tm_1"/>
    <property type="match status" value="1"/>
</dbReference>
<comment type="subcellular location">
    <subcellularLocation>
        <location evidence="1">Cell membrane</location>
        <topology evidence="1">Multi-pass membrane protein</topology>
    </subcellularLocation>
</comment>
<evidence type="ECO:0000313" key="12">
    <source>
        <dbReference type="Proteomes" id="UP000695022"/>
    </source>
</evidence>
<feature type="transmembrane region" description="Helical" evidence="10">
    <location>
        <begin position="225"/>
        <end position="244"/>
    </location>
</feature>
<name>A0ABM1F554_PRICU</name>
<feature type="transmembrane region" description="Helical" evidence="10">
    <location>
        <begin position="123"/>
        <end position="146"/>
    </location>
</feature>
<dbReference type="Proteomes" id="UP000695022">
    <property type="component" value="Unplaced"/>
</dbReference>
<organism evidence="12 13">
    <name type="scientific">Priapulus caudatus</name>
    <name type="common">Priapulid worm</name>
    <dbReference type="NCBI Taxonomy" id="37621"/>
    <lineage>
        <taxon>Eukaryota</taxon>
        <taxon>Metazoa</taxon>
        <taxon>Ecdysozoa</taxon>
        <taxon>Scalidophora</taxon>
        <taxon>Priapulida</taxon>
        <taxon>Priapulimorpha</taxon>
        <taxon>Priapulimorphida</taxon>
        <taxon>Priapulidae</taxon>
        <taxon>Priapulus</taxon>
    </lineage>
</organism>
<evidence type="ECO:0000256" key="8">
    <source>
        <dbReference type="ARBA" id="ARBA00023224"/>
    </source>
</evidence>